<dbReference type="CDD" id="cd01577">
    <property type="entry name" value="IPMI_Swivel"/>
    <property type="match status" value="1"/>
</dbReference>
<dbReference type="OMA" id="ITPGRYN"/>
<evidence type="ECO:0000256" key="1">
    <source>
        <dbReference type="ARBA" id="ARBA00009869"/>
    </source>
</evidence>
<evidence type="ECO:0000256" key="2">
    <source>
        <dbReference type="ARBA" id="ARBA00022430"/>
    </source>
</evidence>
<dbReference type="Pfam" id="PF00694">
    <property type="entry name" value="Aconitase_C"/>
    <property type="match status" value="1"/>
</dbReference>
<name>A0A429G9Y0_9CREN</name>
<comment type="caution">
    <text evidence="8">The sequence shown here is derived from an EMBL/GenBank/DDBJ whole genome shotgun (WGS) entry which is preliminary data.</text>
</comment>
<dbReference type="PANTHER" id="PTHR43345:SF2">
    <property type="entry name" value="3-ISOPROPYLMALATE DEHYDRATASE SMALL SUBUNIT 1"/>
    <property type="match status" value="1"/>
</dbReference>
<dbReference type="PANTHER" id="PTHR43345">
    <property type="entry name" value="3-ISOPROPYLMALATE DEHYDRATASE SMALL SUBUNIT 2-RELATED-RELATED"/>
    <property type="match status" value="1"/>
</dbReference>
<evidence type="ECO:0000256" key="5">
    <source>
        <dbReference type="ARBA" id="ARBA00023304"/>
    </source>
</evidence>
<keyword evidence="2 6" id="KW-0432">Leucine biosynthesis</keyword>
<evidence type="ECO:0000313" key="8">
    <source>
        <dbReference type="EMBL" id="RSN70619.1"/>
    </source>
</evidence>
<dbReference type="Gene3D" id="3.20.19.10">
    <property type="entry name" value="Aconitase, domain 4"/>
    <property type="match status" value="1"/>
</dbReference>
<dbReference type="InterPro" id="IPR015928">
    <property type="entry name" value="Aconitase/3IPM_dehydase_swvl"/>
</dbReference>
<keyword evidence="5 6" id="KW-0100">Branched-chain amino acid biosynthesis</keyword>
<dbReference type="SUPFAM" id="SSF52016">
    <property type="entry name" value="LeuD/IlvD-like"/>
    <property type="match status" value="1"/>
</dbReference>
<dbReference type="NCBIfam" id="TIGR02087">
    <property type="entry name" value="LEUD_arch"/>
    <property type="match status" value="1"/>
</dbReference>
<keyword evidence="4 6" id="KW-0456">Lyase</keyword>
<dbReference type="InterPro" id="IPR011827">
    <property type="entry name" value="LeuD_type2/HacB/DmdB"/>
</dbReference>
<dbReference type="GeneID" id="6094248"/>
<dbReference type="InterPro" id="IPR050075">
    <property type="entry name" value="LeuD"/>
</dbReference>
<comment type="pathway">
    <text evidence="6">Amino-acid biosynthesis; L-leucine biosynthesis; L-leucine from 3-methyl-2-oxobutanoate: step 2/4.</text>
</comment>
<evidence type="ECO:0000256" key="3">
    <source>
        <dbReference type="ARBA" id="ARBA00022605"/>
    </source>
</evidence>
<dbReference type="RefSeq" id="WP_012309614.1">
    <property type="nucleotide sequence ID" value="NZ_RCOR01000006.1"/>
</dbReference>
<dbReference type="UniPathway" id="UPA00048">
    <property type="reaction ID" value="UER00071"/>
</dbReference>
<dbReference type="HAMAP" id="MF_01032">
    <property type="entry name" value="LeuD_type2"/>
    <property type="match status" value="1"/>
</dbReference>
<dbReference type="InterPro" id="IPR000573">
    <property type="entry name" value="AconitaseA/IPMdHydase_ssu_swvl"/>
</dbReference>
<evidence type="ECO:0000313" key="9">
    <source>
        <dbReference type="Proteomes" id="UP000278149"/>
    </source>
</evidence>
<evidence type="ECO:0000256" key="4">
    <source>
        <dbReference type="ARBA" id="ARBA00023239"/>
    </source>
</evidence>
<comment type="catalytic activity">
    <reaction evidence="6">
        <text>(2R,3S)-3-isopropylmalate = (2S)-2-isopropylmalate</text>
        <dbReference type="Rhea" id="RHEA:32287"/>
        <dbReference type="ChEBI" id="CHEBI:1178"/>
        <dbReference type="ChEBI" id="CHEBI:35121"/>
        <dbReference type="EC" id="4.2.1.33"/>
    </reaction>
</comment>
<protein>
    <recommendedName>
        <fullName evidence="6">3-isopropylmalate dehydratase small subunit</fullName>
        <ecNumber evidence="6">4.2.1.33</ecNumber>
    </recommendedName>
    <alternativeName>
        <fullName evidence="6">Alpha-IPM isomerase</fullName>
        <shortName evidence="6">IPMI</shortName>
    </alternativeName>
    <alternativeName>
        <fullName evidence="6">Isopropylmalate isomerase</fullName>
    </alternativeName>
</protein>
<organism evidence="8 9">
    <name type="scientific">Candidatus Korarchaeum cryptofilum</name>
    <dbReference type="NCBI Taxonomy" id="498846"/>
    <lineage>
        <taxon>Archaea</taxon>
        <taxon>Thermoproteota</taxon>
        <taxon>Candidatus Korarchaeia</taxon>
        <taxon>Candidatus Korarchaeales</taxon>
        <taxon>Candidatus Korarchaeaceae</taxon>
        <taxon>Candidatus Korarchaeum</taxon>
    </lineage>
</organism>
<sequence>MIVGRVWRLGDDITTDHIIPGRLKYSSGSLEDMKKYVFNDLIPNFHESVKPGDVIVAGKNFGYGSSREHAARLLKIVGIGAVIASSFARIFYRNAVNVGLPVIEAEIEADQWDIVKVHLEEGKIENITKSLVFTFKPFPREILEIFEEGGIVEYFRRRGKFPWE</sequence>
<dbReference type="GO" id="GO:0009098">
    <property type="term" value="P:L-leucine biosynthetic process"/>
    <property type="evidence" value="ECO:0007669"/>
    <property type="project" value="UniProtKB-UniRule"/>
</dbReference>
<dbReference type="EC" id="4.2.1.33" evidence="6"/>
<dbReference type="InterPro" id="IPR033940">
    <property type="entry name" value="IPMI_Swivel"/>
</dbReference>
<comment type="subunit">
    <text evidence="6">Heterodimer of LeuC and LeuD.</text>
</comment>
<evidence type="ECO:0000259" key="7">
    <source>
        <dbReference type="Pfam" id="PF00694"/>
    </source>
</evidence>
<proteinExistence type="inferred from homology"/>
<dbReference type="GO" id="GO:0003861">
    <property type="term" value="F:3-isopropylmalate dehydratase activity"/>
    <property type="evidence" value="ECO:0007669"/>
    <property type="project" value="UniProtKB-UniRule"/>
</dbReference>
<accession>A0A429G9Y0</accession>
<dbReference type="EMBL" id="RCOR01000006">
    <property type="protein sequence ID" value="RSN70619.1"/>
    <property type="molecule type" value="Genomic_DNA"/>
</dbReference>
<comment type="function">
    <text evidence="6">Catalyzes the isomerization between 2-isopropylmalate and 3-isopropylmalate, via the formation of 2-isopropylmaleate.</text>
</comment>
<feature type="domain" description="Aconitase A/isopropylmalate dehydratase small subunit swivel" evidence="7">
    <location>
        <begin position="52"/>
        <end position="100"/>
    </location>
</feature>
<evidence type="ECO:0000256" key="6">
    <source>
        <dbReference type="HAMAP-Rule" id="MF_01032"/>
    </source>
</evidence>
<gene>
    <name evidence="6" type="primary">leuD</name>
    <name evidence="8" type="ORF">D9Q81_01015</name>
</gene>
<reference evidence="8 9" key="1">
    <citation type="submission" date="2018-10" db="EMBL/GenBank/DDBJ databases">
        <title>Co-occurring genomic capacity for anaerobic methane metabolism and dissimilatory sulfite reduction discovered in the Korarchaeota.</title>
        <authorList>
            <person name="Mckay L.J."/>
            <person name="Dlakic M."/>
            <person name="Fields M.W."/>
            <person name="Delmont T.O."/>
            <person name="Eren A.M."/>
            <person name="Jay Z.J."/>
            <person name="Klingelsmith K.B."/>
            <person name="Rusch D.B."/>
            <person name="Inskeep W.P."/>
        </authorList>
    </citation>
    <scope>NUCLEOTIDE SEQUENCE [LARGE SCALE GENOMIC DNA]</scope>
    <source>
        <strain evidence="8 9">WS</strain>
    </source>
</reference>
<dbReference type="Proteomes" id="UP000278149">
    <property type="component" value="Unassembled WGS sequence"/>
</dbReference>
<comment type="similarity">
    <text evidence="1 6">Belongs to the LeuD family. LeuD type 2 subfamily.</text>
</comment>
<keyword evidence="3 6" id="KW-0028">Amino-acid biosynthesis</keyword>
<dbReference type="AlphaFoldDB" id="A0A429G9Y0"/>